<dbReference type="Pfam" id="PF12698">
    <property type="entry name" value="ABC2_membrane_3"/>
    <property type="match status" value="1"/>
</dbReference>
<dbReference type="CDD" id="cd03263">
    <property type="entry name" value="ABC_subfamily_A"/>
    <property type="match status" value="1"/>
</dbReference>
<organism evidence="11 12">
    <name type="scientific">Littorina saxatilis</name>
    <dbReference type="NCBI Taxonomy" id="31220"/>
    <lineage>
        <taxon>Eukaryota</taxon>
        <taxon>Metazoa</taxon>
        <taxon>Spiralia</taxon>
        <taxon>Lophotrochozoa</taxon>
        <taxon>Mollusca</taxon>
        <taxon>Gastropoda</taxon>
        <taxon>Caenogastropoda</taxon>
        <taxon>Littorinimorpha</taxon>
        <taxon>Littorinoidea</taxon>
        <taxon>Littorinidae</taxon>
        <taxon>Littorina</taxon>
    </lineage>
</organism>
<dbReference type="PROSITE" id="PS00211">
    <property type="entry name" value="ABC_TRANSPORTER_1"/>
    <property type="match status" value="1"/>
</dbReference>
<evidence type="ECO:0000313" key="12">
    <source>
        <dbReference type="Proteomes" id="UP001374579"/>
    </source>
</evidence>
<dbReference type="AlphaFoldDB" id="A0AAN9BA67"/>
<keyword evidence="2" id="KW-0813">Transport</keyword>
<dbReference type="InterPro" id="IPR017871">
    <property type="entry name" value="ABC_transporter-like_CS"/>
</dbReference>
<keyword evidence="7 9" id="KW-1133">Transmembrane helix</keyword>
<dbReference type="SUPFAM" id="SSF52540">
    <property type="entry name" value="P-loop containing nucleoside triphosphate hydrolases"/>
    <property type="match status" value="1"/>
</dbReference>
<keyword evidence="3 9" id="KW-0812">Transmembrane</keyword>
<dbReference type="GO" id="GO:0140359">
    <property type="term" value="F:ABC-type transporter activity"/>
    <property type="evidence" value="ECO:0007669"/>
    <property type="project" value="InterPro"/>
</dbReference>
<evidence type="ECO:0000256" key="8">
    <source>
        <dbReference type="ARBA" id="ARBA00023136"/>
    </source>
</evidence>
<evidence type="ECO:0000256" key="2">
    <source>
        <dbReference type="ARBA" id="ARBA00022448"/>
    </source>
</evidence>
<dbReference type="GO" id="GO:0016020">
    <property type="term" value="C:membrane"/>
    <property type="evidence" value="ECO:0007669"/>
    <property type="project" value="UniProtKB-SubCell"/>
</dbReference>
<sequence length="812" mass="91577">MAAFFRQVKLLLWKNLLLQRRKKCVSVFEIFFPVFFAVIFMFIRYLAKPEFHDDPVYYPPDDIFEMHNGFTAPTNNYTVDLMTCELGFAPNHSSLFVVMTKVASRIHPNDTACANMTPELKPFATEADLTAYYKINSEKMKMAVVFRGSNHSRAALSPDLHLVIRQNSEYNDQWNTRDILPYFQMGPRSQLDPDYSQVVKLQMLVGSAVVEEWSGQNVSVRWQTNRMPYPPYLFDGMVQVLMTMIPAFIMLSFMLPVIQYIKGIVYEKERKLKESMKLMGLLPSAHWAAWFFTCMIFMVITMAIYTVFLGVSFTDHGPAIGNGDVTLFFVFMLVYAVAIVTYCFMISAMIQKANIAAVVGGLVYFGLYIPYIFLNLRYETLTYSEKMALGLLFNSAMALGMKVIGLYVGTGEGISWSTIAEPATPDDNFSFLDVLIMLLVDSAIHLTVTWYLDNVRPGEFGVPKPFYFPFTKSYWCGPTSQYKDTGFALNTDDEHFESEPQGLKAGISVDKLRKEFGKNKVAVNNVSLKMYEGQITVLLGHNGAGKTTTMFMLTGFLPPSSGTATINGLDIRNDMDTIRHNLGLCPQHNILFDAMTVEEHLDFFARLKGCPASRVKEEVDKILTEVGLEFKRHAQSQTLSGGQKRKLSVGIALINDSKVVILDEPTSGMDPASRRQTWEVLQRHRAGRTMLLTTHFMDEADLLGDRIAIMAEGVVQCCGSSMFLKKLYGTGYHLVLVKTPSCHVDKVTSVIQQHIPAARFESEINTELSYLLPDDQAALFPDLFRQLETRKEELGIGGFGTTATTMEEVFLK</sequence>
<feature type="transmembrane region" description="Helical" evidence="9">
    <location>
        <begin position="388"/>
        <end position="408"/>
    </location>
</feature>
<evidence type="ECO:0000256" key="5">
    <source>
        <dbReference type="ARBA" id="ARBA00022741"/>
    </source>
</evidence>
<dbReference type="PANTHER" id="PTHR19229">
    <property type="entry name" value="ATP-BINDING CASSETTE TRANSPORTER SUBFAMILY A ABCA"/>
    <property type="match status" value="1"/>
</dbReference>
<dbReference type="InterPro" id="IPR027417">
    <property type="entry name" value="P-loop_NTPase"/>
</dbReference>
<keyword evidence="8 9" id="KW-0472">Membrane</keyword>
<evidence type="ECO:0000256" key="4">
    <source>
        <dbReference type="ARBA" id="ARBA00022737"/>
    </source>
</evidence>
<dbReference type="PANTHER" id="PTHR19229:SF250">
    <property type="entry name" value="ABC TRANSPORTER DOMAIN-CONTAINING PROTEIN-RELATED"/>
    <property type="match status" value="1"/>
</dbReference>
<evidence type="ECO:0000256" key="9">
    <source>
        <dbReference type="SAM" id="Phobius"/>
    </source>
</evidence>
<dbReference type="SMART" id="SM00382">
    <property type="entry name" value="AAA"/>
    <property type="match status" value="1"/>
</dbReference>
<accession>A0AAN9BA67</accession>
<reference evidence="11 12" key="1">
    <citation type="submission" date="2024-02" db="EMBL/GenBank/DDBJ databases">
        <title>Chromosome-scale genome assembly of the rough periwinkle Littorina saxatilis.</title>
        <authorList>
            <person name="De Jode A."/>
            <person name="Faria R."/>
            <person name="Formenti G."/>
            <person name="Sims Y."/>
            <person name="Smith T.P."/>
            <person name="Tracey A."/>
            <person name="Wood J.M.D."/>
            <person name="Zagrodzka Z.B."/>
            <person name="Johannesson K."/>
            <person name="Butlin R.K."/>
            <person name="Leder E.H."/>
        </authorList>
    </citation>
    <scope>NUCLEOTIDE SEQUENCE [LARGE SCALE GENOMIC DNA]</scope>
    <source>
        <strain evidence="11">Snail1</strain>
        <tissue evidence="11">Muscle</tissue>
    </source>
</reference>
<evidence type="ECO:0000256" key="3">
    <source>
        <dbReference type="ARBA" id="ARBA00022692"/>
    </source>
</evidence>
<comment type="caution">
    <text evidence="11">The sequence shown here is derived from an EMBL/GenBank/DDBJ whole genome shotgun (WGS) entry which is preliminary data.</text>
</comment>
<dbReference type="GO" id="GO:0005524">
    <property type="term" value="F:ATP binding"/>
    <property type="evidence" value="ECO:0007669"/>
    <property type="project" value="UniProtKB-KW"/>
</dbReference>
<dbReference type="Proteomes" id="UP001374579">
    <property type="component" value="Unassembled WGS sequence"/>
</dbReference>
<dbReference type="Pfam" id="PF00005">
    <property type="entry name" value="ABC_tran"/>
    <property type="match status" value="1"/>
</dbReference>
<comment type="subcellular location">
    <subcellularLocation>
        <location evidence="1">Membrane</location>
        <topology evidence="1">Multi-pass membrane protein</topology>
    </subcellularLocation>
</comment>
<evidence type="ECO:0000313" key="11">
    <source>
        <dbReference type="EMBL" id="KAK7101563.1"/>
    </source>
</evidence>
<dbReference type="GO" id="GO:0016887">
    <property type="term" value="F:ATP hydrolysis activity"/>
    <property type="evidence" value="ECO:0007669"/>
    <property type="project" value="InterPro"/>
</dbReference>
<feature type="transmembrane region" description="Helical" evidence="9">
    <location>
        <begin position="278"/>
        <end position="305"/>
    </location>
</feature>
<dbReference type="Gene3D" id="3.40.50.300">
    <property type="entry name" value="P-loop containing nucleotide triphosphate hydrolases"/>
    <property type="match status" value="1"/>
</dbReference>
<feature type="transmembrane region" description="Helical" evidence="9">
    <location>
        <begin position="24"/>
        <end position="47"/>
    </location>
</feature>
<dbReference type="FunFam" id="3.40.50.300:FF:000298">
    <property type="entry name" value="ATP-binding cassette sub-family A member 12"/>
    <property type="match status" value="1"/>
</dbReference>
<dbReference type="InterPro" id="IPR013525">
    <property type="entry name" value="ABC2_TM"/>
</dbReference>
<feature type="transmembrane region" description="Helical" evidence="9">
    <location>
        <begin position="429"/>
        <end position="452"/>
    </location>
</feature>
<dbReference type="PROSITE" id="PS50893">
    <property type="entry name" value="ABC_TRANSPORTER_2"/>
    <property type="match status" value="1"/>
</dbReference>
<feature type="domain" description="ABC transporter" evidence="10">
    <location>
        <begin position="507"/>
        <end position="737"/>
    </location>
</feature>
<evidence type="ECO:0000256" key="6">
    <source>
        <dbReference type="ARBA" id="ARBA00022840"/>
    </source>
</evidence>
<protein>
    <recommendedName>
        <fullName evidence="10">ABC transporter domain-containing protein</fullName>
    </recommendedName>
</protein>
<feature type="transmembrane region" description="Helical" evidence="9">
    <location>
        <begin position="236"/>
        <end position="258"/>
    </location>
</feature>
<feature type="transmembrane region" description="Helical" evidence="9">
    <location>
        <begin position="355"/>
        <end position="376"/>
    </location>
</feature>
<dbReference type="InterPro" id="IPR003593">
    <property type="entry name" value="AAA+_ATPase"/>
</dbReference>
<evidence type="ECO:0000256" key="7">
    <source>
        <dbReference type="ARBA" id="ARBA00022989"/>
    </source>
</evidence>
<keyword evidence="4" id="KW-0677">Repeat</keyword>
<gene>
    <name evidence="11" type="ORF">V1264_019927</name>
</gene>
<evidence type="ECO:0000259" key="10">
    <source>
        <dbReference type="PROSITE" id="PS50893"/>
    </source>
</evidence>
<dbReference type="InterPro" id="IPR003439">
    <property type="entry name" value="ABC_transporter-like_ATP-bd"/>
</dbReference>
<keyword evidence="5" id="KW-0547">Nucleotide-binding</keyword>
<evidence type="ECO:0000256" key="1">
    <source>
        <dbReference type="ARBA" id="ARBA00004141"/>
    </source>
</evidence>
<dbReference type="EMBL" id="JBAMIC010000010">
    <property type="protein sequence ID" value="KAK7101563.1"/>
    <property type="molecule type" value="Genomic_DNA"/>
</dbReference>
<keyword evidence="12" id="KW-1185">Reference proteome</keyword>
<name>A0AAN9BA67_9CAEN</name>
<feature type="transmembrane region" description="Helical" evidence="9">
    <location>
        <begin position="325"/>
        <end position="348"/>
    </location>
</feature>
<proteinExistence type="predicted"/>
<keyword evidence="6" id="KW-0067">ATP-binding</keyword>
<dbReference type="InterPro" id="IPR026082">
    <property type="entry name" value="ABCA"/>
</dbReference>
<dbReference type="GO" id="GO:0005319">
    <property type="term" value="F:lipid transporter activity"/>
    <property type="evidence" value="ECO:0007669"/>
    <property type="project" value="TreeGrafter"/>
</dbReference>